<dbReference type="SUPFAM" id="SSF53850">
    <property type="entry name" value="Periplasmic binding protein-like II"/>
    <property type="match status" value="1"/>
</dbReference>
<organism evidence="6 7">
    <name type="scientific">Tropicimonas omnivorans</name>
    <dbReference type="NCBI Taxonomy" id="3075590"/>
    <lineage>
        <taxon>Bacteria</taxon>
        <taxon>Pseudomonadati</taxon>
        <taxon>Pseudomonadota</taxon>
        <taxon>Alphaproteobacteria</taxon>
        <taxon>Rhodobacterales</taxon>
        <taxon>Roseobacteraceae</taxon>
        <taxon>Tropicimonas</taxon>
    </lineage>
</organism>
<comment type="similarity">
    <text evidence="2">Belongs to the bacterial solute-binding protein 5 family.</text>
</comment>
<evidence type="ECO:0000256" key="1">
    <source>
        <dbReference type="ARBA" id="ARBA00004418"/>
    </source>
</evidence>
<evidence type="ECO:0000256" key="3">
    <source>
        <dbReference type="ARBA" id="ARBA00022729"/>
    </source>
</evidence>
<protein>
    <submittedName>
        <fullName evidence="6">ABC transporter substrate-binding protein</fullName>
    </submittedName>
</protein>
<name>A0ABU3DD16_9RHOB</name>
<proteinExistence type="inferred from homology"/>
<gene>
    <name evidence="6" type="ORF">RM543_02845</name>
</gene>
<dbReference type="Pfam" id="PF00496">
    <property type="entry name" value="SBP_bac_5"/>
    <property type="match status" value="1"/>
</dbReference>
<feature type="domain" description="Solute-binding protein family 5" evidence="5">
    <location>
        <begin position="69"/>
        <end position="423"/>
    </location>
</feature>
<accession>A0ABU3DD16</accession>
<evidence type="ECO:0000256" key="2">
    <source>
        <dbReference type="ARBA" id="ARBA00005695"/>
    </source>
</evidence>
<dbReference type="EMBL" id="JAVRHL010000001">
    <property type="protein sequence ID" value="MDT0681609.1"/>
    <property type="molecule type" value="Genomic_DNA"/>
</dbReference>
<feature type="chain" id="PRO_5046393007" evidence="4">
    <location>
        <begin position="26"/>
        <end position="503"/>
    </location>
</feature>
<dbReference type="InterPro" id="IPR039424">
    <property type="entry name" value="SBP_5"/>
</dbReference>
<keyword evidence="7" id="KW-1185">Reference proteome</keyword>
<evidence type="ECO:0000313" key="6">
    <source>
        <dbReference type="EMBL" id="MDT0681609.1"/>
    </source>
</evidence>
<reference evidence="6 7" key="1">
    <citation type="submission" date="2023-09" db="EMBL/GenBank/DDBJ databases">
        <authorList>
            <person name="Rey-Velasco X."/>
        </authorList>
    </citation>
    <scope>NUCLEOTIDE SEQUENCE [LARGE SCALE GENOMIC DNA]</scope>
    <source>
        <strain evidence="6 7">F158</strain>
    </source>
</reference>
<comment type="caution">
    <text evidence="6">The sequence shown here is derived from an EMBL/GenBank/DDBJ whole genome shotgun (WGS) entry which is preliminary data.</text>
</comment>
<dbReference type="InterPro" id="IPR030678">
    <property type="entry name" value="Peptide/Ni-bd"/>
</dbReference>
<feature type="signal peptide" evidence="4">
    <location>
        <begin position="1"/>
        <end position="25"/>
    </location>
</feature>
<dbReference type="PIRSF" id="PIRSF002741">
    <property type="entry name" value="MppA"/>
    <property type="match status" value="1"/>
</dbReference>
<dbReference type="Proteomes" id="UP001265259">
    <property type="component" value="Unassembled WGS sequence"/>
</dbReference>
<evidence type="ECO:0000313" key="7">
    <source>
        <dbReference type="Proteomes" id="UP001265259"/>
    </source>
</evidence>
<dbReference type="Gene3D" id="3.10.105.10">
    <property type="entry name" value="Dipeptide-binding Protein, Domain 3"/>
    <property type="match status" value="1"/>
</dbReference>
<comment type="subcellular location">
    <subcellularLocation>
        <location evidence="1">Periplasm</location>
    </subcellularLocation>
</comment>
<dbReference type="Gene3D" id="3.40.190.10">
    <property type="entry name" value="Periplasmic binding protein-like II"/>
    <property type="match status" value="1"/>
</dbReference>
<dbReference type="Gene3D" id="3.90.76.10">
    <property type="entry name" value="Dipeptide-binding Protein, Domain 1"/>
    <property type="match status" value="1"/>
</dbReference>
<evidence type="ECO:0000256" key="4">
    <source>
        <dbReference type="SAM" id="SignalP"/>
    </source>
</evidence>
<sequence length="503" mass="54401">MTNALLSRTALAAIFLAGFSAAGSAQDLSIALADDPDALDPVTNRTHVGITVMGVMCDGLLTTDEDLNFVPVLAESWSWSDDGLALTMNLRQGVSFQDGSPFNADAVKAGLERALNQPDSQRAADISSISSVEAPGEYEVVVNVSEPSAQLLSKFAERVGIIFSPTAIEETGAADIGAAPVCAGPYAFDERVAQDRIVVTKVEDYWNADAYAFDTVTFRVMPDDSVRLANLQSGDVDIMEKLDPSNVDVVEQDPNITVEPVAVMNNQALMYNLEQDGPFASADVRNAFELSLDRNAINQVAFGGRYLAGNQVTPPNSQYYDPATPMPERDVEGAKALLEQAGVEMPVEFEILVPNRPLSVRVAQMMQAMSQEAGFATELNVVDFATTLQMTEDGNFTAWGPIGPQFANDPDAVAFQVLHSTGSRNLSRYYSDEMDALLEETRTQTDPAERVEVFHQVAALAAADEPVTYLYHMPQIYAYDSAIEGLTYTGDGFLRLEGVTRAE</sequence>
<dbReference type="PANTHER" id="PTHR30290:SF38">
    <property type="entry name" value="D,D-DIPEPTIDE-BINDING PERIPLASMIC PROTEIN DDPA-RELATED"/>
    <property type="match status" value="1"/>
</dbReference>
<keyword evidence="3 4" id="KW-0732">Signal</keyword>
<dbReference type="RefSeq" id="WP_311689382.1">
    <property type="nucleotide sequence ID" value="NZ_JAVRHL010000001.1"/>
</dbReference>
<dbReference type="PANTHER" id="PTHR30290">
    <property type="entry name" value="PERIPLASMIC BINDING COMPONENT OF ABC TRANSPORTER"/>
    <property type="match status" value="1"/>
</dbReference>
<evidence type="ECO:0000259" key="5">
    <source>
        <dbReference type="Pfam" id="PF00496"/>
    </source>
</evidence>
<dbReference type="InterPro" id="IPR000914">
    <property type="entry name" value="SBP_5_dom"/>
</dbReference>